<accession>A0A078LQI5</accession>
<evidence type="ECO:0000313" key="2">
    <source>
        <dbReference type="EMBL" id="CDZ93349.1"/>
    </source>
</evidence>
<dbReference type="Proteomes" id="UP000053902">
    <property type="component" value="Unassembled WGS sequence"/>
</dbReference>
<dbReference type="EMBL" id="CCSF01000001">
    <property type="protein sequence ID" value="CDZ93349.1"/>
    <property type="molecule type" value="Genomic_DNA"/>
</dbReference>
<organism evidence="2 3">
    <name type="scientific">Pseudomonas saudiphocaensis</name>
    <dbReference type="NCBI Taxonomy" id="1499686"/>
    <lineage>
        <taxon>Bacteria</taxon>
        <taxon>Pseudomonadati</taxon>
        <taxon>Pseudomonadota</taxon>
        <taxon>Gammaproteobacteria</taxon>
        <taxon>Pseudomonadales</taxon>
        <taxon>Pseudomonadaceae</taxon>
        <taxon>Pseudomonas</taxon>
    </lineage>
</organism>
<feature type="transmembrane region" description="Helical" evidence="1">
    <location>
        <begin position="15"/>
        <end position="35"/>
    </location>
</feature>
<evidence type="ECO:0000256" key="1">
    <source>
        <dbReference type="SAM" id="Phobius"/>
    </source>
</evidence>
<dbReference type="RefSeq" id="WP_171819281.1">
    <property type="nucleotide sequence ID" value="NZ_CCSF01000001.1"/>
</dbReference>
<protein>
    <submittedName>
        <fullName evidence="2">Uncharacterized protein</fullName>
    </submittedName>
</protein>
<dbReference type="HOGENOM" id="CLU_2719347_0_0_6"/>
<gene>
    <name evidence="2" type="ORF">BN1079_00637</name>
</gene>
<keyword evidence="3" id="KW-1185">Reference proteome</keyword>
<evidence type="ECO:0000313" key="3">
    <source>
        <dbReference type="Proteomes" id="UP000053902"/>
    </source>
</evidence>
<keyword evidence="1" id="KW-0812">Transmembrane</keyword>
<dbReference type="STRING" id="1499686.BN1079_00637"/>
<reference evidence="2 3" key="1">
    <citation type="submission" date="2014-07" db="EMBL/GenBank/DDBJ databases">
        <authorList>
            <person name="Urmite Genomes Urmite Genomes"/>
        </authorList>
    </citation>
    <scope>NUCLEOTIDE SEQUENCE [LARGE SCALE GENOMIC DNA]</scope>
    <source>
        <strain evidence="2 3">20_BN</strain>
    </source>
</reference>
<keyword evidence="1" id="KW-1133">Transmembrane helix</keyword>
<proteinExistence type="predicted"/>
<dbReference type="AlphaFoldDB" id="A0A078LQI5"/>
<keyword evidence="1" id="KW-0472">Membrane</keyword>
<sequence>MINHRNTQVVAFELWRFYAHCVAVIVVAGAVLIGFLVSWTLALKVGVLPLLALLVADVMVMRRDVDNP</sequence>
<name>A0A078LQI5_9PSED</name>